<evidence type="ECO:0000313" key="3">
    <source>
        <dbReference type="EMBL" id="ELZ40531.1"/>
    </source>
</evidence>
<dbReference type="PATRIC" id="fig|1227485.3.peg.312"/>
<organism evidence="3 4">
    <name type="scientific">Halorubrum tebenquichense DSM 14210</name>
    <dbReference type="NCBI Taxonomy" id="1227485"/>
    <lineage>
        <taxon>Archaea</taxon>
        <taxon>Methanobacteriati</taxon>
        <taxon>Methanobacteriota</taxon>
        <taxon>Stenosarchaea group</taxon>
        <taxon>Halobacteria</taxon>
        <taxon>Halobacteriales</taxon>
        <taxon>Haloferacaceae</taxon>
        <taxon>Halorubrum</taxon>
    </lineage>
</organism>
<keyword evidence="4" id="KW-1185">Reference proteome</keyword>
<dbReference type="SUPFAM" id="SSF52540">
    <property type="entry name" value="P-loop containing nucleoside triphosphate hydrolases"/>
    <property type="match status" value="1"/>
</dbReference>
<gene>
    <name evidence="3" type="ORF">C472_01679</name>
</gene>
<evidence type="ECO:0000259" key="1">
    <source>
        <dbReference type="Pfam" id="PF07755"/>
    </source>
</evidence>
<dbReference type="Gene3D" id="3.40.50.720">
    <property type="entry name" value="NAD(P)-binding Rossmann-like Domain"/>
    <property type="match status" value="1"/>
</dbReference>
<dbReference type="Pfam" id="PF07755">
    <property type="entry name" value="DUF1611"/>
    <property type="match status" value="1"/>
</dbReference>
<dbReference type="Pfam" id="PF17396">
    <property type="entry name" value="DUF1611_N"/>
    <property type="match status" value="1"/>
</dbReference>
<dbReference type="PANTHER" id="PTHR40690">
    <property type="entry name" value="GLL3100 PROTEIN"/>
    <property type="match status" value="1"/>
</dbReference>
<evidence type="ECO:0000259" key="2">
    <source>
        <dbReference type="Pfam" id="PF17396"/>
    </source>
</evidence>
<dbReference type="InterPro" id="IPR035086">
    <property type="entry name" value="DgcN-like_C"/>
</dbReference>
<dbReference type="EMBL" id="AOJD01000018">
    <property type="protein sequence ID" value="ELZ40531.1"/>
    <property type="molecule type" value="Genomic_DNA"/>
</dbReference>
<proteinExistence type="predicted"/>
<dbReference type="Proteomes" id="UP000011523">
    <property type="component" value="Unassembled WGS sequence"/>
</dbReference>
<sequence length="384" mass="39695">MIGGRPPDRFKNAGGERFGMDTERIAVLAHEKFPDRAKTALGVMRYGDQDVRAVLDRDRAGDRVRDHVPDVADAPVVESFADAHAAADGDLDALYIGIAPIGGGFDESWRSDVEAAIEAGCDVVSGLHYFLNEDEELAALAAEHGVDLVDVRRPDDDLTVATGASADVDADVLLTVGTDCSVGKMTASLEIVAAARERGIDAAFVPTGQTGIMIAGWGNPIDRVVSDFAAGAVEEMLVAVGDDHDLVVVEGQGSIVHPAYSTVTCGILHGAMPDGLVLCHAAGREVVHGYESFELPPIAEYVDLYEGLANPVHEASVVAGAVNTKDVADDEAAADAVAAVAEAAGVPAADPVRHGADAIVDAAVDAGLGVDEDGKEDDEEAAGE</sequence>
<protein>
    <recommendedName>
        <fullName evidence="5">DUF1611 domain-containing protein</fullName>
    </recommendedName>
</protein>
<comment type="caution">
    <text evidence="3">The sequence shown here is derived from an EMBL/GenBank/DDBJ whole genome shotgun (WGS) entry which is preliminary data.</text>
</comment>
<reference evidence="3 4" key="1">
    <citation type="journal article" date="2014" name="PLoS Genet.">
        <title>Phylogenetically driven sequencing of extremely halophilic archaea reveals strategies for static and dynamic osmo-response.</title>
        <authorList>
            <person name="Becker E.A."/>
            <person name="Seitzer P.M."/>
            <person name="Tritt A."/>
            <person name="Larsen D."/>
            <person name="Krusor M."/>
            <person name="Yao A.I."/>
            <person name="Wu D."/>
            <person name="Madern D."/>
            <person name="Eisen J.A."/>
            <person name="Darling A.E."/>
            <person name="Facciotti M.T."/>
        </authorList>
    </citation>
    <scope>NUCLEOTIDE SEQUENCE [LARGE SCALE GENOMIC DNA]</scope>
    <source>
        <strain evidence="3 4">DSM 14210</strain>
    </source>
</reference>
<evidence type="ECO:0000313" key="4">
    <source>
        <dbReference type="Proteomes" id="UP000011523"/>
    </source>
</evidence>
<dbReference type="InterPro" id="IPR011669">
    <property type="entry name" value="DgcN-like"/>
</dbReference>
<dbReference type="PANTHER" id="PTHR40690:SF1">
    <property type="entry name" value="DUF1611 DOMAIN-CONTAINING PROTEIN"/>
    <property type="match status" value="1"/>
</dbReference>
<dbReference type="Gene3D" id="3.40.50.300">
    <property type="entry name" value="P-loop containing nucleotide triphosphate hydrolases"/>
    <property type="match status" value="1"/>
</dbReference>
<dbReference type="AlphaFoldDB" id="M0DYI3"/>
<dbReference type="InterPro" id="IPR035402">
    <property type="entry name" value="DgcN-like_N"/>
</dbReference>
<feature type="domain" description="D-glutamate N-acetyltransferase-like C-terminal" evidence="1">
    <location>
        <begin position="160"/>
        <end position="360"/>
    </location>
</feature>
<evidence type="ECO:0008006" key="5">
    <source>
        <dbReference type="Google" id="ProtNLM"/>
    </source>
</evidence>
<name>M0DYI3_9EURY</name>
<feature type="domain" description="D-glutamate N-acetyltransferase-like N-terminal" evidence="2">
    <location>
        <begin position="58"/>
        <end position="154"/>
    </location>
</feature>
<accession>M0DYI3</accession>
<dbReference type="PIRSF" id="PIRSF026760">
    <property type="entry name" value="UCP026760"/>
    <property type="match status" value="1"/>
</dbReference>
<dbReference type="InterPro" id="IPR027417">
    <property type="entry name" value="P-loop_NTPase"/>
</dbReference>